<evidence type="ECO:0000313" key="4">
    <source>
        <dbReference type="Proteomes" id="UP000199073"/>
    </source>
</evidence>
<dbReference type="PANTHER" id="PTHR33171:SF17">
    <property type="entry name" value="LARA-LIKE N-TERMINAL DOMAIN-CONTAINING PROTEIN"/>
    <property type="match status" value="1"/>
</dbReference>
<organism evidence="3 4">
    <name type="scientific">Desulforhopalus singaporensis</name>
    <dbReference type="NCBI Taxonomy" id="91360"/>
    <lineage>
        <taxon>Bacteria</taxon>
        <taxon>Pseudomonadati</taxon>
        <taxon>Thermodesulfobacteriota</taxon>
        <taxon>Desulfobulbia</taxon>
        <taxon>Desulfobulbales</taxon>
        <taxon>Desulfocapsaceae</taxon>
        <taxon>Desulforhopalus</taxon>
    </lineage>
</organism>
<dbReference type="Proteomes" id="UP000199073">
    <property type="component" value="Unassembled WGS sequence"/>
</dbReference>
<evidence type="ECO:0000259" key="2">
    <source>
        <dbReference type="Pfam" id="PF21113"/>
    </source>
</evidence>
<evidence type="ECO:0000313" key="3">
    <source>
        <dbReference type="EMBL" id="SDO66209.1"/>
    </source>
</evidence>
<proteinExistence type="predicted"/>
<dbReference type="InterPro" id="IPR048520">
    <property type="entry name" value="LarA_C"/>
</dbReference>
<dbReference type="RefSeq" id="WP_176761066.1">
    <property type="nucleotide sequence ID" value="NZ_FNJI01000004.1"/>
</dbReference>
<dbReference type="Pfam" id="PF09861">
    <property type="entry name" value="Lar_N"/>
    <property type="match status" value="1"/>
</dbReference>
<dbReference type="NCBIfam" id="NF033504">
    <property type="entry name" value="Ni_dep_LarA"/>
    <property type="match status" value="1"/>
</dbReference>
<dbReference type="GO" id="GO:0050043">
    <property type="term" value="F:lactate racemase activity"/>
    <property type="evidence" value="ECO:0007669"/>
    <property type="project" value="InterPro"/>
</dbReference>
<dbReference type="InterPro" id="IPR018657">
    <property type="entry name" value="LarA-like_N"/>
</dbReference>
<dbReference type="Pfam" id="PF21113">
    <property type="entry name" value="LarA_C"/>
    <property type="match status" value="1"/>
</dbReference>
<dbReference type="Gene3D" id="3.40.50.11440">
    <property type="match status" value="1"/>
</dbReference>
<dbReference type="InterPro" id="IPR043166">
    <property type="entry name" value="LarA-like_C"/>
</dbReference>
<dbReference type="AlphaFoldDB" id="A0A1H0LD88"/>
<protein>
    <submittedName>
        <fullName evidence="3">Nickel-dependent lactate racemase</fullName>
    </submittedName>
</protein>
<dbReference type="InterPro" id="IPR048068">
    <property type="entry name" value="LarA-like"/>
</dbReference>
<sequence length="421" mass="46009">MTHHLVSLKYGNSSISLPLPEDTRSFRFTEPESGTDRAGFVNNLIELIGARPVGDRVSVIVADKTRLCGYPVILPWVAEVLEQKGAGQDRVTFYIAYGTHPRQSDQECVVAYGEVYNSYRFIHHDCNDRDAFIELGRTGRGTPVAIRKSLADSSLILTIGAISHHYFAGYGGGRKLIFPGLARRDAIYANHSLYLDRQKGELAEGCRPGNLARNPLAEDLLEIHRMVPGYLSVHALLNSCGQVASYHFGHSYDDFLEICNKLDLCYKVETDRTFDLVLASTGGYPKDINFIQAHKSIHNVAPLVRDGGTLIMLAQCIDGTGSTNFLPYFTMGGPKETFSHLAKNYAGNGGTALAMMAKTERINILLVTELDEAVCKTIGVKKISASTAEEIIFDHSGSTALAANSSMLVVGKKAQPPAPRK</sequence>
<dbReference type="Gene3D" id="3.90.226.30">
    <property type="match status" value="1"/>
</dbReference>
<accession>A0A1H0LD88</accession>
<evidence type="ECO:0000259" key="1">
    <source>
        <dbReference type="Pfam" id="PF09861"/>
    </source>
</evidence>
<dbReference type="STRING" id="91360.SAMN05660330_00762"/>
<dbReference type="InterPro" id="IPR047926">
    <property type="entry name" value="Ni_dep_LarA"/>
</dbReference>
<name>A0A1H0LD88_9BACT</name>
<dbReference type="PANTHER" id="PTHR33171">
    <property type="entry name" value="LAR_N DOMAIN-CONTAINING PROTEIN"/>
    <property type="match status" value="1"/>
</dbReference>
<keyword evidence="4" id="KW-1185">Reference proteome</keyword>
<dbReference type="EMBL" id="FNJI01000004">
    <property type="protein sequence ID" value="SDO66209.1"/>
    <property type="molecule type" value="Genomic_DNA"/>
</dbReference>
<feature type="domain" description="Lactate racemase C-terminal" evidence="2">
    <location>
        <begin position="273"/>
        <end position="330"/>
    </location>
</feature>
<gene>
    <name evidence="3" type="ORF">SAMN05660330_00762</name>
</gene>
<reference evidence="3 4" key="1">
    <citation type="submission" date="2016-10" db="EMBL/GenBank/DDBJ databases">
        <authorList>
            <person name="de Groot N.N."/>
        </authorList>
    </citation>
    <scope>NUCLEOTIDE SEQUENCE [LARGE SCALE GENOMIC DNA]</scope>
    <source>
        <strain evidence="3 4">DSM 12130</strain>
    </source>
</reference>
<feature type="domain" description="LarA-like N-terminal" evidence="1">
    <location>
        <begin position="10"/>
        <end position="198"/>
    </location>
</feature>